<dbReference type="PRINTS" id="PR00420">
    <property type="entry name" value="RNGMNOXGNASE"/>
</dbReference>
<dbReference type="Proteomes" id="UP000663889">
    <property type="component" value="Unassembled WGS sequence"/>
</dbReference>
<dbReference type="InterPro" id="IPR050641">
    <property type="entry name" value="RIFMO-like"/>
</dbReference>
<dbReference type="EMBL" id="CAJNOU010008305">
    <property type="protein sequence ID" value="CAF1536344.1"/>
    <property type="molecule type" value="Genomic_DNA"/>
</dbReference>
<evidence type="ECO:0000313" key="5">
    <source>
        <dbReference type="EMBL" id="CAF3806642.1"/>
    </source>
</evidence>
<keyword evidence="1" id="KW-0285">Flavoprotein</keyword>
<organism evidence="5 6">
    <name type="scientific">Rotaria sordida</name>
    <dbReference type="NCBI Taxonomy" id="392033"/>
    <lineage>
        <taxon>Eukaryota</taxon>
        <taxon>Metazoa</taxon>
        <taxon>Spiralia</taxon>
        <taxon>Gnathifera</taxon>
        <taxon>Rotifera</taxon>
        <taxon>Eurotatoria</taxon>
        <taxon>Bdelloidea</taxon>
        <taxon>Philodinida</taxon>
        <taxon>Philodinidae</taxon>
        <taxon>Rotaria</taxon>
    </lineage>
</organism>
<comment type="caution">
    <text evidence="5">The sequence shown here is derived from an EMBL/GenBank/DDBJ whole genome shotgun (WGS) entry which is preliminary data.</text>
</comment>
<dbReference type="Proteomes" id="UP000663874">
    <property type="component" value="Unassembled WGS sequence"/>
</dbReference>
<feature type="domain" description="FAD-binding" evidence="3">
    <location>
        <begin position="75"/>
        <end position="389"/>
    </location>
</feature>
<proteinExistence type="predicted"/>
<dbReference type="PANTHER" id="PTHR43004:SF3">
    <property type="entry name" value="P-HYDROXYBENZOATE HYDROXYLASE"/>
    <property type="match status" value="1"/>
</dbReference>
<evidence type="ECO:0000313" key="4">
    <source>
        <dbReference type="EMBL" id="CAF1536344.1"/>
    </source>
</evidence>
<dbReference type="SUPFAM" id="SSF54373">
    <property type="entry name" value="FAD-linked reductases, C-terminal domain"/>
    <property type="match status" value="1"/>
</dbReference>
<dbReference type="SUPFAM" id="SSF51905">
    <property type="entry name" value="FAD/NAD(P)-binding domain"/>
    <property type="match status" value="1"/>
</dbReference>
<accession>A0A819CEZ4</accession>
<gene>
    <name evidence="5" type="ORF">FNK824_LOCUS15320</name>
    <name evidence="4" type="ORF">SEV965_LOCUS37847</name>
</gene>
<dbReference type="Gene3D" id="3.50.50.60">
    <property type="entry name" value="FAD/NAD(P)-binding domain"/>
    <property type="match status" value="1"/>
</dbReference>
<evidence type="ECO:0000259" key="3">
    <source>
        <dbReference type="Pfam" id="PF01494"/>
    </source>
</evidence>
<dbReference type="AlphaFoldDB" id="A0A819CEZ4"/>
<dbReference type="Pfam" id="PF01494">
    <property type="entry name" value="FAD_binding_3"/>
    <property type="match status" value="1"/>
</dbReference>
<dbReference type="NCBIfam" id="NF006091">
    <property type="entry name" value="PRK08243.1"/>
    <property type="match status" value="1"/>
</dbReference>
<evidence type="ECO:0000313" key="6">
    <source>
        <dbReference type="Proteomes" id="UP000663874"/>
    </source>
</evidence>
<protein>
    <recommendedName>
        <fullName evidence="3">FAD-binding domain-containing protein</fullName>
    </recommendedName>
</protein>
<evidence type="ECO:0000256" key="2">
    <source>
        <dbReference type="ARBA" id="ARBA00022827"/>
    </source>
</evidence>
<dbReference type="GO" id="GO:0071949">
    <property type="term" value="F:FAD binding"/>
    <property type="evidence" value="ECO:0007669"/>
    <property type="project" value="InterPro"/>
</dbReference>
<dbReference type="GO" id="GO:0016709">
    <property type="term" value="F:oxidoreductase activity, acting on paired donors, with incorporation or reduction of molecular oxygen, NAD(P)H as one donor, and incorporation of one atom of oxygen"/>
    <property type="evidence" value="ECO:0007669"/>
    <property type="project" value="UniProtKB-ARBA"/>
</dbReference>
<dbReference type="Gene3D" id="3.30.9.10">
    <property type="entry name" value="D-Amino Acid Oxidase, subunit A, domain 2"/>
    <property type="match status" value="1"/>
</dbReference>
<evidence type="ECO:0000256" key="1">
    <source>
        <dbReference type="ARBA" id="ARBA00022630"/>
    </source>
</evidence>
<sequence length="600" mass="67419">MLVDHQPDLLDDNNRKAAIEFIIRRTCWSLSPSSCHHVVPLLERLISNENCKLITHLSISSTVEPTTTTSSNIHRTQVAIIGTEPAGSVLGALLSQSGIDSIVLERHSRSYVESNIRAGLLEQATVDVLDDIGVGERLFQNDFIQRNIHVQFDGERITFPLSELTHGRVATTYGQQFVLQDLIDQRIKSGRRLWFDIESVEIERHDAADDSSGPLIRFTRCGNSNEECILCDFIAGCDGVLSPCCRRSVPPNILHTIERVYPFAWLSLLVEAPPSTKELIYSANIIYGFALQSIRPPRSTRFHLQVSLNDTLADWPDERIWNELKRRLKPNNLSWTLNEGPILERALFPIRASVTTPMQYKRLFFAGDAVHILPPTGAKGLNTAVKDVQSNAANWMNGHRTKHNINIAQGCREPALDSFIVNSSDPCFIQTSYNNSEQVMSEFGQFSGGGFAGDENCRQGFSDPRQGFETCAFNSLSAALDPFLARSTRYITCPNSIQLVNKLKTKGQFQNTFLMLVFISDVYHYRCCAHNFECGWPYYSEELWLATWNNGLCASMHAASQVTALVGPNNGIQVTIVEENEYPFDDTIHFHFQIIETNTI</sequence>
<name>A0A819CEZ4_9BILA</name>
<reference evidence="5" key="1">
    <citation type="submission" date="2021-02" db="EMBL/GenBank/DDBJ databases">
        <authorList>
            <person name="Nowell W R."/>
        </authorList>
    </citation>
    <scope>NUCLEOTIDE SEQUENCE</scope>
</reference>
<dbReference type="InterPro" id="IPR002938">
    <property type="entry name" value="FAD-bd"/>
</dbReference>
<keyword evidence="2" id="KW-0274">FAD</keyword>
<dbReference type="EMBL" id="CAJOBE010002208">
    <property type="protein sequence ID" value="CAF3806642.1"/>
    <property type="molecule type" value="Genomic_DNA"/>
</dbReference>
<dbReference type="InterPro" id="IPR036188">
    <property type="entry name" value="FAD/NAD-bd_sf"/>
</dbReference>
<dbReference type="PANTHER" id="PTHR43004">
    <property type="entry name" value="TRK SYSTEM POTASSIUM UPTAKE PROTEIN"/>
    <property type="match status" value="1"/>
</dbReference>